<dbReference type="EMBL" id="JAVRHY010000004">
    <property type="protein sequence ID" value="MDT0618030.1"/>
    <property type="molecule type" value="Genomic_DNA"/>
</dbReference>
<keyword evidence="2 6" id="KW-0732">Signal</keyword>
<sequence>MTVNNPVRGMRTTGLALVLSMTMMAGCGGDNDGAPTNAGDPGGPEPVPADRIFDGDDDLQAEIRRTTNGAAHIRADNLESAGFGQGYAQAQDNICLIAEQVVKANSQRARFFGPGPQNINIIKDFSYKALEVYERAEAEFEQLSDESRAIIQGFAAGYNDYLATQGGAAGIADPRCANQPWVRPITPIDLFAYYRIIALFASGDLFTTGVLFAAAPPNVDPSPRPVMTSGMSDQQMETARNLIADISVDNLPDIDLQKQLDELPLAMGSNGWGIGSELSETGGGALLANPHFPYNGPRRFWQSHMTVPDVIDVVGAGLVGYPLPQIGFNENLGWTHTVTTSNRFTAYVLALTAGNGTTYIKDDQARPITKRTFTIQVATGGPQTMTLEKDFYYSEYGPMIAANLVNPAFPAWGDVLNGVQAAITYRDANARADDIIDQWLGMGRASNLEEFQSVFANNRGTLWVNTMYADDQGNAFYIDGSSVPNLSPQAIAAYRNDLANDPTIGAAYSQGFVVLPGTTSLFDWQPGSRDFLTPFEAMPKLTRSDFVQNSNDSYWATNPEAFLTSFSPLYGPVETPQGPRTRLGLHMLQNPTESGPSSVAPAGNDGLFNGTELMDMLYSNRALYSEPGVTGVLDALRTRCTAVGTDSVTTAGGSRSVDQGCAVLENWDGLFNLDSVGAHVFRVFIANYDDQLPGDLSVPFDPADPVNTPRIPADPPTDLAEDPMLGALAAGLDALDNAGIPYGAPLGQVQFVLPSNNAPPLDFASLAPTRAPIPWPGGDGEVSGVFNDNSLSASPLAQDTLYPVIAPQETVANTGGLSATAGIDGWLRNNGTSWHFGLSFGESGPEAVGLLSYSQSSDSTSPFFADQQARFSAGNYRPIRFTETQISNDPTLTTITVSDSD</sequence>
<evidence type="ECO:0000256" key="4">
    <source>
        <dbReference type="ARBA" id="ARBA00023145"/>
    </source>
</evidence>
<dbReference type="InterPro" id="IPR029055">
    <property type="entry name" value="Ntn_hydrolases_N"/>
</dbReference>
<comment type="similarity">
    <text evidence="1">Belongs to the peptidase S45 family.</text>
</comment>
<keyword evidence="3" id="KW-0378">Hydrolase</keyword>
<dbReference type="Pfam" id="PF01804">
    <property type="entry name" value="Penicil_amidase"/>
    <property type="match status" value="1"/>
</dbReference>
<dbReference type="PANTHER" id="PTHR34218:SF3">
    <property type="entry name" value="ACYL-HOMOSERINE LACTONE ACYLASE PVDQ"/>
    <property type="match status" value="1"/>
</dbReference>
<evidence type="ECO:0000256" key="1">
    <source>
        <dbReference type="ARBA" id="ARBA00006586"/>
    </source>
</evidence>
<protein>
    <submittedName>
        <fullName evidence="7">Penicillin acylase family protein</fullName>
    </submittedName>
</protein>
<dbReference type="InterPro" id="IPR023343">
    <property type="entry name" value="Penicillin_amidase_dom1"/>
</dbReference>
<dbReference type="PANTHER" id="PTHR34218">
    <property type="entry name" value="PEPTIDASE S45 PENICILLIN AMIDASE"/>
    <property type="match status" value="1"/>
</dbReference>
<evidence type="ECO:0000313" key="7">
    <source>
        <dbReference type="EMBL" id="MDT0618030.1"/>
    </source>
</evidence>
<dbReference type="InterPro" id="IPR043146">
    <property type="entry name" value="Penicillin_amidase_N_B-knob"/>
</dbReference>
<gene>
    <name evidence="7" type="ORF">RM531_06060</name>
</gene>
<evidence type="ECO:0000256" key="3">
    <source>
        <dbReference type="ARBA" id="ARBA00022801"/>
    </source>
</evidence>
<reference evidence="7 8" key="1">
    <citation type="submission" date="2023-09" db="EMBL/GenBank/DDBJ databases">
        <authorList>
            <person name="Rey-Velasco X."/>
        </authorList>
    </citation>
    <scope>NUCLEOTIDE SEQUENCE [LARGE SCALE GENOMIC DNA]</scope>
    <source>
        <strain evidence="7 8">P385</strain>
    </source>
</reference>
<name>A0ABU3B7G9_9GAMM</name>
<proteinExistence type="inferred from homology"/>
<dbReference type="SUPFAM" id="SSF56235">
    <property type="entry name" value="N-terminal nucleophile aminohydrolases (Ntn hydrolases)"/>
    <property type="match status" value="1"/>
</dbReference>
<keyword evidence="8" id="KW-1185">Reference proteome</keyword>
<evidence type="ECO:0000256" key="6">
    <source>
        <dbReference type="SAM" id="SignalP"/>
    </source>
</evidence>
<dbReference type="Gene3D" id="1.10.1400.10">
    <property type="match status" value="1"/>
</dbReference>
<dbReference type="Gene3D" id="2.30.120.10">
    <property type="match status" value="1"/>
</dbReference>
<evidence type="ECO:0000313" key="8">
    <source>
        <dbReference type="Proteomes" id="UP001259982"/>
    </source>
</evidence>
<feature type="chain" id="PRO_5047494379" evidence="6">
    <location>
        <begin position="26"/>
        <end position="901"/>
    </location>
</feature>
<feature type="region of interest" description="Disordered" evidence="5">
    <location>
        <begin position="30"/>
        <end position="50"/>
    </location>
</feature>
<dbReference type="Gene3D" id="1.10.439.10">
    <property type="entry name" value="Penicillin Amidohydrolase, domain 1"/>
    <property type="match status" value="1"/>
</dbReference>
<dbReference type="InterPro" id="IPR002692">
    <property type="entry name" value="S45"/>
</dbReference>
<evidence type="ECO:0000256" key="2">
    <source>
        <dbReference type="ARBA" id="ARBA00022729"/>
    </source>
</evidence>
<dbReference type="InterPro" id="IPR043147">
    <property type="entry name" value="Penicillin_amidase_A-knob"/>
</dbReference>
<dbReference type="RefSeq" id="WP_311658048.1">
    <property type="nucleotide sequence ID" value="NZ_JAVRHY010000004.1"/>
</dbReference>
<keyword evidence="4" id="KW-0865">Zymogen</keyword>
<comment type="caution">
    <text evidence="7">The sequence shown here is derived from an EMBL/GenBank/DDBJ whole genome shotgun (WGS) entry which is preliminary data.</text>
</comment>
<dbReference type="Gene3D" id="3.60.20.10">
    <property type="entry name" value="Glutamine Phosphoribosylpyrophosphate, subunit 1, domain 1"/>
    <property type="match status" value="1"/>
</dbReference>
<feature type="signal peptide" evidence="6">
    <location>
        <begin position="1"/>
        <end position="25"/>
    </location>
</feature>
<dbReference type="Proteomes" id="UP001259982">
    <property type="component" value="Unassembled WGS sequence"/>
</dbReference>
<organism evidence="7 8">
    <name type="scientific">Spectribacter acetivorans</name>
    <dbReference type="NCBI Taxonomy" id="3075603"/>
    <lineage>
        <taxon>Bacteria</taxon>
        <taxon>Pseudomonadati</taxon>
        <taxon>Pseudomonadota</taxon>
        <taxon>Gammaproteobacteria</taxon>
        <taxon>Salinisphaerales</taxon>
        <taxon>Salinisphaeraceae</taxon>
        <taxon>Spectribacter</taxon>
    </lineage>
</organism>
<evidence type="ECO:0000256" key="5">
    <source>
        <dbReference type="SAM" id="MobiDB-lite"/>
    </source>
</evidence>
<accession>A0ABU3B7G9</accession>